<evidence type="ECO:0000256" key="6">
    <source>
        <dbReference type="ARBA" id="ARBA00023033"/>
    </source>
</evidence>
<evidence type="ECO:0000313" key="8">
    <source>
        <dbReference type="EMBL" id="KAL1882205.1"/>
    </source>
</evidence>
<evidence type="ECO:0000256" key="3">
    <source>
        <dbReference type="ARBA" id="ARBA00022617"/>
    </source>
</evidence>
<protein>
    <recommendedName>
        <fullName evidence="10">Cytochrome P450</fullName>
    </recommendedName>
</protein>
<evidence type="ECO:0000256" key="1">
    <source>
        <dbReference type="ARBA" id="ARBA00001971"/>
    </source>
</evidence>
<comment type="cofactor">
    <cofactor evidence="1">
        <name>heme</name>
        <dbReference type="ChEBI" id="CHEBI:30413"/>
    </cofactor>
</comment>
<reference evidence="8 9" key="1">
    <citation type="journal article" date="2024" name="IMA Fungus">
        <title>IMA Genome - F19 : A genome assembly and annotation guide to empower mycologists, including annotated draft genome sequences of Ceratocystis pirilliformis, Diaporthe australafricana, Fusarium ophioides, Paecilomyces lecythidis, and Sporothrix stenoceras.</title>
        <authorList>
            <person name="Aylward J."/>
            <person name="Wilson A.M."/>
            <person name="Visagie C.M."/>
            <person name="Spraker J."/>
            <person name="Barnes I."/>
            <person name="Buitendag C."/>
            <person name="Ceriani C."/>
            <person name="Del Mar Angel L."/>
            <person name="du Plessis D."/>
            <person name="Fuchs T."/>
            <person name="Gasser K."/>
            <person name="Kramer D."/>
            <person name="Li W."/>
            <person name="Munsamy K."/>
            <person name="Piso A."/>
            <person name="Price J.L."/>
            <person name="Sonnekus B."/>
            <person name="Thomas C."/>
            <person name="van der Nest A."/>
            <person name="van Dijk A."/>
            <person name="van Heerden A."/>
            <person name="van Vuuren N."/>
            <person name="Yilmaz N."/>
            <person name="Duong T.A."/>
            <person name="van der Merwe N.A."/>
            <person name="Wingfield M.J."/>
            <person name="Wingfield B.D."/>
        </authorList>
    </citation>
    <scope>NUCLEOTIDE SEQUENCE [LARGE SCALE GENOMIC DNA]</scope>
    <source>
        <strain evidence="8 9">CMW 18300</strain>
    </source>
</reference>
<evidence type="ECO:0008006" key="10">
    <source>
        <dbReference type="Google" id="ProtNLM"/>
    </source>
</evidence>
<keyword evidence="9" id="KW-1185">Reference proteome</keyword>
<dbReference type="Proteomes" id="UP001583177">
    <property type="component" value="Unassembled WGS sequence"/>
</dbReference>
<comment type="caution">
    <text evidence="8">The sequence shown here is derived from an EMBL/GenBank/DDBJ whole genome shotgun (WGS) entry which is preliminary data.</text>
</comment>
<dbReference type="CDD" id="cd11061">
    <property type="entry name" value="CYP67-like"/>
    <property type="match status" value="1"/>
</dbReference>
<organism evidence="8 9">
    <name type="scientific">Diaporthe australafricana</name>
    <dbReference type="NCBI Taxonomy" id="127596"/>
    <lineage>
        <taxon>Eukaryota</taxon>
        <taxon>Fungi</taxon>
        <taxon>Dikarya</taxon>
        <taxon>Ascomycota</taxon>
        <taxon>Pezizomycotina</taxon>
        <taxon>Sordariomycetes</taxon>
        <taxon>Sordariomycetidae</taxon>
        <taxon>Diaporthales</taxon>
        <taxon>Diaporthaceae</taxon>
        <taxon>Diaporthe</taxon>
    </lineage>
</organism>
<dbReference type="InterPro" id="IPR001128">
    <property type="entry name" value="Cyt_P450"/>
</dbReference>
<dbReference type="InterPro" id="IPR050121">
    <property type="entry name" value="Cytochrome_P450_monoxygenase"/>
</dbReference>
<dbReference type="SUPFAM" id="SSF48264">
    <property type="entry name" value="Cytochrome P450"/>
    <property type="match status" value="1"/>
</dbReference>
<comment type="similarity">
    <text evidence="2">Belongs to the cytochrome P450 family.</text>
</comment>
<dbReference type="Pfam" id="PF00067">
    <property type="entry name" value="p450"/>
    <property type="match status" value="1"/>
</dbReference>
<gene>
    <name evidence="8" type="ORF">Daus18300_000691</name>
</gene>
<dbReference type="InterPro" id="IPR002403">
    <property type="entry name" value="Cyt_P450_E_grp-IV"/>
</dbReference>
<keyword evidence="3" id="KW-0349">Heme</keyword>
<evidence type="ECO:0000313" key="9">
    <source>
        <dbReference type="Proteomes" id="UP001583177"/>
    </source>
</evidence>
<keyword evidence="5" id="KW-0408">Iron</keyword>
<dbReference type="PANTHER" id="PTHR24305">
    <property type="entry name" value="CYTOCHROME P450"/>
    <property type="match status" value="1"/>
</dbReference>
<proteinExistence type="inferred from homology"/>
<accession>A0ABR3Y1N9</accession>
<dbReference type="PANTHER" id="PTHR24305:SF78">
    <property type="entry name" value="P450, PUTATIVE (EUROFUNG)-RELATED"/>
    <property type="match status" value="1"/>
</dbReference>
<evidence type="ECO:0000256" key="7">
    <source>
        <dbReference type="SAM" id="Phobius"/>
    </source>
</evidence>
<keyword evidence="6" id="KW-0560">Oxidoreductase</keyword>
<dbReference type="PRINTS" id="PR00465">
    <property type="entry name" value="EP450IV"/>
</dbReference>
<keyword evidence="7" id="KW-1133">Transmembrane helix</keyword>
<evidence type="ECO:0000256" key="4">
    <source>
        <dbReference type="ARBA" id="ARBA00022723"/>
    </source>
</evidence>
<keyword evidence="6" id="KW-0503">Monooxygenase</keyword>
<name>A0ABR3Y1N9_9PEZI</name>
<evidence type="ECO:0000256" key="5">
    <source>
        <dbReference type="ARBA" id="ARBA00023004"/>
    </source>
</evidence>
<keyword evidence="4" id="KW-0479">Metal-binding</keyword>
<feature type="transmembrane region" description="Helical" evidence="7">
    <location>
        <begin position="57"/>
        <end position="79"/>
    </location>
</feature>
<feature type="transmembrane region" description="Helical" evidence="7">
    <location>
        <begin position="31"/>
        <end position="51"/>
    </location>
</feature>
<dbReference type="InterPro" id="IPR036396">
    <property type="entry name" value="Cyt_P450_sf"/>
</dbReference>
<evidence type="ECO:0000256" key="2">
    <source>
        <dbReference type="ARBA" id="ARBA00010617"/>
    </source>
</evidence>
<keyword evidence="7" id="KW-0812">Transmembrane</keyword>
<feature type="transmembrane region" description="Helical" evidence="7">
    <location>
        <begin position="6"/>
        <end position="24"/>
    </location>
</feature>
<dbReference type="EMBL" id="JAWRVE010000004">
    <property type="protein sequence ID" value="KAL1882205.1"/>
    <property type="molecule type" value="Genomic_DNA"/>
</dbReference>
<dbReference type="Gene3D" id="1.10.630.10">
    <property type="entry name" value="Cytochrome P450"/>
    <property type="match status" value="1"/>
</dbReference>
<keyword evidence="7" id="KW-0472">Membrane</keyword>
<sequence length="585" mass="65786">MQAHRLFAAALGVALHIVAMNFEIDMHAIPLAGLFSVLEAAYFYIIIRLPGTTVYDAIFAVCAQTACLTLGLLASMLVYRGFFHRLRKFSGPPAAKFTKFYAVWKSALKTQYHLELGAMKAKYGDVVRTGPRELTIFRGETVAPLAECRKSSLYQIEDWHNDRLGVIETRDIEDHRRRRRPWDTALSTKSIAKYDEAMQRTVGDCLDGLASPEAEGKTMDITRWISLFAWDVMGNVGFGKDFGQVSGGGVEHWAVKAMKDQAIFTAYLKPVPWMMNTLSNIPYADRAVRPFRNYCTSLVDEKMRNENYESGEKEMPTDIVSWILREYKRKTPYAPRTRTALNADARIIVGAGADTTSNTLTGALFYLARNPGIYNRLQWEVAQVFPEGPETFTYDVLSKNLSAVPMLDAIINETLRLMPAVPSGNPRVTPPEGLTIPLVDKDGDTENLFIPGDVDVYVPAYWVHRDPRYFPDPEAFLPNRWIPANDKLMTEGSVPGSIGERESSYTMGPREMEVVFPFQVGQFSCPGKGLAMWEMRSFLARLALRFDFEFGGPSAHDAGAAFDQGTRDTFVVTLEPLWLHFKERA</sequence>
<dbReference type="PRINTS" id="PR00385">
    <property type="entry name" value="P450"/>
</dbReference>